<dbReference type="Proteomes" id="UP000037923">
    <property type="component" value="Unassembled WGS sequence"/>
</dbReference>
<organism evidence="1 2">
    <name type="scientific">Leptomonas pyrrhocoris</name>
    <name type="common">Firebug parasite</name>
    <dbReference type="NCBI Taxonomy" id="157538"/>
    <lineage>
        <taxon>Eukaryota</taxon>
        <taxon>Discoba</taxon>
        <taxon>Euglenozoa</taxon>
        <taxon>Kinetoplastea</taxon>
        <taxon>Metakinetoplastina</taxon>
        <taxon>Trypanosomatida</taxon>
        <taxon>Trypanosomatidae</taxon>
        <taxon>Leishmaniinae</taxon>
        <taxon>Leptomonas</taxon>
    </lineage>
</organism>
<dbReference type="PANTHER" id="PTHR14269:SF4">
    <property type="entry name" value="CAT EYE SYNDROME CRITICAL REGION PROTEIN 5"/>
    <property type="match status" value="1"/>
</dbReference>
<reference evidence="1 2" key="1">
    <citation type="submission" date="2015-07" db="EMBL/GenBank/DDBJ databases">
        <title>High-quality genome of monoxenous trypanosomatid Leptomonas pyrrhocoris.</title>
        <authorList>
            <person name="Flegontov P."/>
            <person name="Butenko A."/>
            <person name="Firsov S."/>
            <person name="Vlcek C."/>
            <person name="Logacheva M.D."/>
            <person name="Field M."/>
            <person name="Filatov D."/>
            <person name="Flegontova O."/>
            <person name="Gerasimov E."/>
            <person name="Jackson A.P."/>
            <person name="Kelly S."/>
            <person name="Opperdoes F."/>
            <person name="O'Reilly A."/>
            <person name="Votypka J."/>
            <person name="Yurchenko V."/>
            <person name="Lukes J."/>
        </authorList>
    </citation>
    <scope>NUCLEOTIDE SEQUENCE [LARGE SCALE GENOMIC DNA]</scope>
    <source>
        <strain evidence="1">H10</strain>
    </source>
</reference>
<dbReference type="Pfam" id="PF13242">
    <property type="entry name" value="Hydrolase_like"/>
    <property type="match status" value="1"/>
</dbReference>
<protein>
    <submittedName>
        <fullName evidence="1">Uncharacterized protein</fullName>
    </submittedName>
</protein>
<dbReference type="PANTHER" id="PTHR14269">
    <property type="entry name" value="CDP-DIACYLGLYCEROL--GLYCEROL-3-PHOSPHATE 3-PHOSPHATIDYLTRANSFERASE-RELATED"/>
    <property type="match status" value="1"/>
</dbReference>
<dbReference type="InterPro" id="IPR006353">
    <property type="entry name" value="HAD-SF_hydro_IIA_CECR5"/>
</dbReference>
<dbReference type="SUPFAM" id="SSF56784">
    <property type="entry name" value="HAD-like"/>
    <property type="match status" value="1"/>
</dbReference>
<dbReference type="AlphaFoldDB" id="A0A0N0E0K0"/>
<accession>A0A0N0E0K0</accession>
<evidence type="ECO:0000313" key="2">
    <source>
        <dbReference type="Proteomes" id="UP000037923"/>
    </source>
</evidence>
<dbReference type="OrthoDB" id="10251048at2759"/>
<dbReference type="InterPro" id="IPR006357">
    <property type="entry name" value="HAD-SF_hydro_IIA"/>
</dbReference>
<dbReference type="GO" id="GO:0005739">
    <property type="term" value="C:mitochondrion"/>
    <property type="evidence" value="ECO:0007669"/>
    <property type="project" value="TreeGrafter"/>
</dbReference>
<dbReference type="EMBL" id="LGTL01000001">
    <property type="protein sequence ID" value="KPA86525.1"/>
    <property type="molecule type" value="Genomic_DNA"/>
</dbReference>
<dbReference type="GeneID" id="26900968"/>
<sequence length="556" mass="60936">MHTSLRVRQTALQPCRRLARRFIPPWEKDGKTAEEFFGGIMQSTNPIEKHRRQAERQRQFEETVAVDDAFSPEEHRLLAEMEAHNAAVADARRNFLPYGAAPLKYFDTANMAAWGAYEAALRAAPPKLTAAAAADASEALTPDTYSSSIQQQLAEDMESKVPYRYDSYVEPSSASVPASASSSERQPTWPLHGSAGIVMDIDGVVHRGHQLVRGADTAVQHLVMLRIPFVFLTNGGGKSEAEKAEELATLLGCPIQPSQVLMAHSPMRLLVPEFGQQRVVVVGAPHCAAIARDYGFRQAMSIQQFQCEHPETVPFKRWGELQRAPAGSVPFPEVGAVLQMNDPEDGLNDIQTIVDILLAPKGQVGPYVAGAQTTPYFVAADDLLWATEAALPRLGQGAFREMMSSVFESVTGQGLQTQLYGKPRAIAYAYAEQRLRSVAVAMGWNPHRMRSIFMVGDNIESDIVGANAAGGLWTSVHVLSGIGRAPAARRTLGVGDEELEWIETCVSKTPHYVAPTLDHFIRELLAFPEAAVLQNKTLYHGKPNPVDLKEVYNFSP</sequence>
<keyword evidence="2" id="KW-1185">Reference proteome</keyword>
<gene>
    <name evidence="1" type="ORF">ABB37_00671</name>
</gene>
<dbReference type="Gene3D" id="3.40.50.1000">
    <property type="entry name" value="HAD superfamily/HAD-like"/>
    <property type="match status" value="2"/>
</dbReference>
<proteinExistence type="predicted"/>
<dbReference type="OMA" id="PPWEKDG"/>
<dbReference type="VEuPathDB" id="TriTrypDB:LpyrH10_01_6710"/>
<dbReference type="InterPro" id="IPR050324">
    <property type="entry name" value="CDP-alcohol_PTase-I"/>
</dbReference>
<dbReference type="NCBIfam" id="TIGR01460">
    <property type="entry name" value="HAD-SF-IIA"/>
    <property type="match status" value="1"/>
</dbReference>
<evidence type="ECO:0000313" key="1">
    <source>
        <dbReference type="EMBL" id="KPA86525.1"/>
    </source>
</evidence>
<dbReference type="NCBIfam" id="TIGR01456">
    <property type="entry name" value="CECR5"/>
    <property type="match status" value="1"/>
</dbReference>
<name>A0A0N0E0K0_LEPPY</name>
<dbReference type="GO" id="GO:0046474">
    <property type="term" value="P:glycerophospholipid biosynthetic process"/>
    <property type="evidence" value="ECO:0007669"/>
    <property type="project" value="TreeGrafter"/>
</dbReference>
<dbReference type="RefSeq" id="XP_015664964.1">
    <property type="nucleotide sequence ID" value="XM_015796956.1"/>
</dbReference>
<dbReference type="InterPro" id="IPR036412">
    <property type="entry name" value="HAD-like_sf"/>
</dbReference>
<comment type="caution">
    <text evidence="1">The sequence shown here is derived from an EMBL/GenBank/DDBJ whole genome shotgun (WGS) entry which is preliminary data.</text>
</comment>
<dbReference type="InterPro" id="IPR023214">
    <property type="entry name" value="HAD_sf"/>
</dbReference>
<dbReference type="Pfam" id="PF13344">
    <property type="entry name" value="Hydrolase_6"/>
    <property type="match status" value="1"/>
</dbReference>